<organism evidence="1 2">
    <name type="scientific">Cytobacillus firmus</name>
    <name type="common">Bacillus firmus</name>
    <dbReference type="NCBI Taxonomy" id="1399"/>
    <lineage>
        <taxon>Bacteria</taxon>
        <taxon>Bacillati</taxon>
        <taxon>Bacillota</taxon>
        <taxon>Bacilli</taxon>
        <taxon>Bacillales</taxon>
        <taxon>Bacillaceae</taxon>
        <taxon>Cytobacillus</taxon>
    </lineage>
</organism>
<gene>
    <name evidence="1" type="ORF">OD459_12995</name>
</gene>
<evidence type="ECO:0000313" key="1">
    <source>
        <dbReference type="EMBL" id="UYG93205.1"/>
    </source>
</evidence>
<dbReference type="EMBL" id="CP107027">
    <property type="protein sequence ID" value="UYG93205.1"/>
    <property type="molecule type" value="Genomic_DNA"/>
</dbReference>
<dbReference type="AlphaFoldDB" id="A0AA46PUF6"/>
<proteinExistence type="predicted"/>
<protein>
    <submittedName>
        <fullName evidence="1">Uncharacterized protein</fullName>
    </submittedName>
</protein>
<sequence length="94" mass="10470">MMEKNTWGFQFVRINEQADGFDTLLALNIGGEQKTRKIFDEMSREFGAVKGGPGGPEYLIDLLDDEDSIIDDIAITKEEAIKIAAKLGHELIIN</sequence>
<dbReference type="RefSeq" id="WP_263599098.1">
    <property type="nucleotide sequence ID" value="NZ_CP107027.1"/>
</dbReference>
<accession>A0AA46PUF6</accession>
<name>A0AA46PUF6_CYTFI</name>
<reference evidence="1" key="1">
    <citation type="submission" date="2022-10" db="EMBL/GenBank/DDBJ databases">
        <title>Mechanism of multi-heavy metal repair in Cytobacillus Firmus M7.</title>
        <authorList>
            <person name="Li X."/>
            <person name="Yu C."/>
        </authorList>
    </citation>
    <scope>NUCLEOTIDE SEQUENCE</scope>
    <source>
        <strain evidence="1">M7</strain>
    </source>
</reference>
<dbReference type="Proteomes" id="UP001163104">
    <property type="component" value="Chromosome"/>
</dbReference>
<evidence type="ECO:0000313" key="2">
    <source>
        <dbReference type="Proteomes" id="UP001163104"/>
    </source>
</evidence>